<dbReference type="InterPro" id="IPR029033">
    <property type="entry name" value="His_PPase_superfam"/>
</dbReference>
<dbReference type="Proteomes" id="UP000007151">
    <property type="component" value="Unassembled WGS sequence"/>
</dbReference>
<dbReference type="CDD" id="cd07061">
    <property type="entry name" value="HP_HAP_like"/>
    <property type="match status" value="1"/>
</dbReference>
<dbReference type="KEGG" id="dpl:KGM_210772"/>
<accession>A0A212FFI1</accession>
<dbReference type="Gene3D" id="3.40.50.1240">
    <property type="entry name" value="Phosphoglycerate mutase-like"/>
    <property type="match status" value="2"/>
</dbReference>
<dbReference type="Pfam" id="PF00328">
    <property type="entry name" value="His_Phos_2"/>
    <property type="match status" value="1"/>
</dbReference>
<dbReference type="InParanoid" id="A0A212FFI1"/>
<comment type="caution">
    <text evidence="1">The sequence shown here is derived from an EMBL/GenBank/DDBJ whole genome shotgun (WGS) entry which is preliminary data.</text>
</comment>
<dbReference type="GO" id="GO:0016791">
    <property type="term" value="F:phosphatase activity"/>
    <property type="evidence" value="ECO:0007669"/>
    <property type="project" value="UniProtKB-ARBA"/>
</dbReference>
<dbReference type="AlphaFoldDB" id="A0A212FFI1"/>
<dbReference type="InterPro" id="IPR033379">
    <property type="entry name" value="Acid_Pase_AS"/>
</dbReference>
<evidence type="ECO:0000313" key="2">
    <source>
        <dbReference type="Proteomes" id="UP000007151"/>
    </source>
</evidence>
<dbReference type="SUPFAM" id="SSF53254">
    <property type="entry name" value="Phosphoglycerate mutase-like"/>
    <property type="match status" value="1"/>
</dbReference>
<gene>
    <name evidence="1" type="ORF">KGM_210772</name>
</gene>
<organism evidence="1 2">
    <name type="scientific">Danaus plexippus plexippus</name>
    <dbReference type="NCBI Taxonomy" id="278856"/>
    <lineage>
        <taxon>Eukaryota</taxon>
        <taxon>Metazoa</taxon>
        <taxon>Ecdysozoa</taxon>
        <taxon>Arthropoda</taxon>
        <taxon>Hexapoda</taxon>
        <taxon>Insecta</taxon>
        <taxon>Pterygota</taxon>
        <taxon>Neoptera</taxon>
        <taxon>Endopterygota</taxon>
        <taxon>Lepidoptera</taxon>
        <taxon>Glossata</taxon>
        <taxon>Ditrysia</taxon>
        <taxon>Papilionoidea</taxon>
        <taxon>Nymphalidae</taxon>
        <taxon>Danainae</taxon>
        <taxon>Danaini</taxon>
        <taxon>Danaina</taxon>
        <taxon>Danaus</taxon>
        <taxon>Danaus</taxon>
    </lineage>
</organism>
<dbReference type="STRING" id="278856.A0A212FFI1"/>
<sequence>MDSFDEYLPLPWPKWNISLGYSTKKGALIEEYLGEYMYKWLVREKLLNIGCPDESSVFIYANTLQRTRESAKSFVRGAFKNCNISVFSIDSKEMDPLFNPVIRNDSEVVKEPIIKEMKKKLMDLDLRRSYFELEEVLDIKNLGKCKLEGQCRFDVTENEIYYKLGEMPLVIGPLSFAHMIVDSFLMSYYDGHAMENVAWGRIKNEEQWIILAQLMRESQNVIYNSTLLGRQLAKPLLEYLTSAFDEENPPKFTLLDGHDANLYSVLAAFGVKEFWLPEQYESIPIAGKLVFQKLYDRIEKRYLLKLDFVYLTVDQIRSGSKISTKNPPRRRNHILHYSHLKERQENKYGIKALGLKKGQRTQ</sequence>
<dbReference type="EMBL" id="AGBW02008821">
    <property type="protein sequence ID" value="OWR52488.1"/>
    <property type="molecule type" value="Genomic_DNA"/>
</dbReference>
<proteinExistence type="predicted"/>
<evidence type="ECO:0000313" key="1">
    <source>
        <dbReference type="EMBL" id="OWR52488.1"/>
    </source>
</evidence>
<dbReference type="eggNOG" id="ENOG502S0RU">
    <property type="taxonomic scope" value="Eukaryota"/>
</dbReference>
<protein>
    <submittedName>
        <fullName evidence="1">Glucose-1-phosphatase</fullName>
    </submittedName>
</protein>
<dbReference type="InterPro" id="IPR000560">
    <property type="entry name" value="His_Pase_clade-2"/>
</dbReference>
<keyword evidence="2" id="KW-1185">Reference proteome</keyword>
<reference evidence="1 2" key="1">
    <citation type="journal article" date="2011" name="Cell">
        <title>The monarch butterfly genome yields insights into long-distance migration.</title>
        <authorList>
            <person name="Zhan S."/>
            <person name="Merlin C."/>
            <person name="Boore J.L."/>
            <person name="Reppert S.M."/>
        </authorList>
    </citation>
    <scope>NUCLEOTIDE SEQUENCE [LARGE SCALE GENOMIC DNA]</scope>
    <source>
        <strain evidence="1">F-2</strain>
    </source>
</reference>
<name>A0A212FFI1_DANPL</name>
<dbReference type="PROSITE" id="PS00778">
    <property type="entry name" value="HIS_ACID_PHOSPHAT_2"/>
    <property type="match status" value="1"/>
</dbReference>